<keyword evidence="3" id="KW-1185">Reference proteome</keyword>
<dbReference type="Proteomes" id="UP000669133">
    <property type="component" value="Unassembled WGS sequence"/>
</dbReference>
<evidence type="ECO:0000313" key="2">
    <source>
        <dbReference type="EMBL" id="KAG5418622.1"/>
    </source>
</evidence>
<proteinExistence type="predicted"/>
<dbReference type="GeneID" id="93652779"/>
<feature type="region of interest" description="Disordered" evidence="1">
    <location>
        <begin position="123"/>
        <end position="143"/>
    </location>
</feature>
<comment type="caution">
    <text evidence="2">The sequence shown here is derived from an EMBL/GenBank/DDBJ whole genome shotgun (WGS) entry which is preliminary data.</text>
</comment>
<name>A0A8H7ZH99_9ASCO</name>
<reference evidence="2 3" key="1">
    <citation type="submission" date="2020-12" db="EMBL/GenBank/DDBJ databases">
        <title>Effect of drift, selection, and recombination on the evolution of hybrid genomes in Candida yeast pathogens.</title>
        <authorList>
            <person name="Mixao V."/>
            <person name="Ksiezopolska E."/>
            <person name="Saus E."/>
            <person name="Boekhout T."/>
            <person name="Gacser A."/>
            <person name="Gabaldon T."/>
        </authorList>
    </citation>
    <scope>NUCLEOTIDE SEQUENCE [LARGE SCALE GENOMIC DNA]</scope>
    <source>
        <strain evidence="2 3">BP57</strain>
    </source>
</reference>
<accession>A0A8H7ZH99</accession>
<dbReference type="AlphaFoldDB" id="A0A8H7ZH99"/>
<sequence length="180" mass="20612">MIRFAIPVIAALRFISKIGFLNSANLDHNIDNFNALNQTEYELLQRRADECNAELGFNYTLAVNEGGWDLYRITGDVDPDDAMDDMMDECVNGDWRFQFVMTSRIGQEPPGLDDTFKTVLGPEDYNNQRPGRLGDYESNNSTSSTLRDLFFKQRPERQSNSVRLLEGTMVTFFSLQKGTW</sequence>
<evidence type="ECO:0000256" key="1">
    <source>
        <dbReference type="SAM" id="MobiDB-lite"/>
    </source>
</evidence>
<gene>
    <name evidence="2" type="ORF">I9W82_004150</name>
</gene>
<organism evidence="2 3">
    <name type="scientific">Candida metapsilosis</name>
    <dbReference type="NCBI Taxonomy" id="273372"/>
    <lineage>
        <taxon>Eukaryota</taxon>
        <taxon>Fungi</taxon>
        <taxon>Dikarya</taxon>
        <taxon>Ascomycota</taxon>
        <taxon>Saccharomycotina</taxon>
        <taxon>Pichiomycetes</taxon>
        <taxon>Debaryomycetaceae</taxon>
        <taxon>Candida/Lodderomyces clade</taxon>
        <taxon>Candida</taxon>
    </lineage>
</organism>
<dbReference type="RefSeq" id="XP_067547738.1">
    <property type="nucleotide sequence ID" value="XM_067693193.1"/>
</dbReference>
<dbReference type="OrthoDB" id="10357911at2759"/>
<protein>
    <submittedName>
        <fullName evidence="2">Uncharacterized protein</fullName>
    </submittedName>
</protein>
<dbReference type="EMBL" id="JAEOAQ010000005">
    <property type="protein sequence ID" value="KAG5418622.1"/>
    <property type="molecule type" value="Genomic_DNA"/>
</dbReference>
<evidence type="ECO:0000313" key="3">
    <source>
        <dbReference type="Proteomes" id="UP000669133"/>
    </source>
</evidence>